<dbReference type="GO" id="GO:0071596">
    <property type="term" value="P:ubiquitin-dependent protein catabolic process via the N-end rule pathway"/>
    <property type="evidence" value="ECO:0007669"/>
    <property type="project" value="UniProtKB-UniRule"/>
</dbReference>
<dbReference type="PANTHER" id="PTHR21497:SF24">
    <property type="entry name" value="E3 UBIQUITIN-PROTEIN LIGASE UBR1"/>
    <property type="match status" value="1"/>
</dbReference>
<evidence type="ECO:0000313" key="12">
    <source>
        <dbReference type="Proteomes" id="UP000510647"/>
    </source>
</evidence>
<dbReference type="Pfam" id="PF02207">
    <property type="entry name" value="zf-UBR"/>
    <property type="match status" value="1"/>
</dbReference>
<comment type="similarity">
    <text evidence="7 9">Belongs to the E3 ubiquitin-protein ligase UBR1-like family.</text>
</comment>
<dbReference type="OrthoDB" id="26387at2759"/>
<dbReference type="GO" id="GO:0016567">
    <property type="term" value="P:protein ubiquitination"/>
    <property type="evidence" value="ECO:0007669"/>
    <property type="project" value="UniProtKB-UniRule"/>
</dbReference>
<dbReference type="GO" id="GO:0061630">
    <property type="term" value="F:ubiquitin protein ligase activity"/>
    <property type="evidence" value="ECO:0007669"/>
    <property type="project" value="UniProtKB-UniRule"/>
</dbReference>
<keyword evidence="5 9" id="KW-0833">Ubl conjugation pathway</keyword>
<name>A0A7H9HTN8_9SACH</name>
<keyword evidence="12" id="KW-1185">Reference proteome</keyword>
<evidence type="ECO:0000256" key="3">
    <source>
        <dbReference type="ARBA" id="ARBA00022723"/>
    </source>
</evidence>
<dbReference type="Proteomes" id="UP000510647">
    <property type="component" value="Chromosome 5"/>
</dbReference>
<keyword evidence="4 9" id="KW-0863">Zinc-finger</keyword>
<dbReference type="InterPro" id="IPR039164">
    <property type="entry name" value="UBR1-like"/>
</dbReference>
<dbReference type="InterPro" id="IPR003126">
    <property type="entry name" value="Znf_UBR"/>
</dbReference>
<keyword evidence="3 9" id="KW-0479">Metal-binding</keyword>
<dbReference type="EC" id="2.3.2.27" evidence="9"/>
<evidence type="ECO:0000256" key="2">
    <source>
        <dbReference type="ARBA" id="ARBA00022679"/>
    </source>
</evidence>
<dbReference type="GO" id="GO:0000151">
    <property type="term" value="C:ubiquitin ligase complex"/>
    <property type="evidence" value="ECO:0007669"/>
    <property type="project" value="TreeGrafter"/>
</dbReference>
<dbReference type="PROSITE" id="PS51157">
    <property type="entry name" value="ZF_UBR"/>
    <property type="match status" value="1"/>
</dbReference>
<keyword evidence="2 9" id="KW-0808">Transferase</keyword>
<feature type="zinc finger region" description="UBR-type" evidence="8">
    <location>
        <begin position="93"/>
        <end position="165"/>
    </location>
</feature>
<proteinExistence type="inferred from homology"/>
<dbReference type="PANTHER" id="PTHR21497">
    <property type="entry name" value="UBIQUITIN LIGASE E3 ALPHA-RELATED"/>
    <property type="match status" value="1"/>
</dbReference>
<dbReference type="Gene3D" id="2.10.110.30">
    <property type="match status" value="1"/>
</dbReference>
<evidence type="ECO:0000256" key="5">
    <source>
        <dbReference type="ARBA" id="ARBA00022786"/>
    </source>
</evidence>
<dbReference type="SMART" id="SM00396">
    <property type="entry name" value="ZnF_UBR1"/>
    <property type="match status" value="1"/>
</dbReference>
<accession>A0A7H9HTN8</accession>
<comment type="function">
    <text evidence="9">Ubiquitin ligase protein which is a component of the N-end rule pathway. Recognizes and binds to proteins bearing specific N-terminal residues that are destabilizing according to the N-end rule, leading to their ubiquitination and subsequent degradation.</text>
</comment>
<sequence length="1835" mass="210198">MDLNGGIANIRDFLVHLPRLARNDYDEAVSYMVWKVLNLSVEEDIERIDWNSIVKVIESKKWRDGTYRNVLKDCLWKRKAVEMARKGYSHVGTMCNRQCFPPETVYYCFTCNMNPLYEICEFCFDKSEHEGHVYTAKMVGRPEGRVCHCGNTSVFPELHCLSQQERSDACSEAFESEGSYEKHIVTTVSAICDYLIDITVYFQEKEGLASPLDNACYGRSRFDSSAKPEIYLQDSRGDICDRIPEDETEWALQIDEEDCQMCYMDLAAKIGRILNKPLEYAVSITNVLENGSPSVTVIKSRDRNKIEKISSKFTNEGATNHIRETKDTFKKSLVDDLVHWLYLLSIKEPNSLQIKRALRLSFLEAWESGLVSNKLALDCLNPFMAKINLLGGFLVSEEQRDTFPWFTPSEFPDIKDLSVREIFLKYNKRLSTTNIPNAVSRYHTFHGSKFQYILVGSADILTKLSKNRMLKVISSIFAIMDDTKQFLASQYLDVYLAVLYSTVASDLTGFKVSLMGTLSQHIFQDPKNANLAIRRGFIQRTLRFAYTLMAFSPEDLSAYLPIPLYYSCKLPSESIRNRRTIIGLKDICMLMSTNTIPEELLKNEEILAVIIESFAAFNKILPLKRETSEHVEFENFDFSSYYFFFSSILVLTDGYVHSISLLSDLESRRGFITKLLTIAMDKELETLSKLHRSYSTSSLSDTNCHYRPKMDGLPLVKEKICNYVGHVINFQVGVDTQNFFNPMSYLFRFVLQWSCCGKYTPLPDISKKYLDFRKFIQDKTKALYVSESALSTLVLIGQISVGFWVRNGTPITHQARMYTTYSIREFTYMSDIFNIQFSMAMADPNEFIVTYLARWGLKHWSNGFPMGDYPDFETTVAMVNQCCLLLIRLLTQTKFLTVVSSVDGFEKTLRGEIVHALCFKSCSYSQIMSSLPEHITKHAAFDLYLEKYTDFTAPAGVTDSGIYTLKTQYRNEIDPYFIGLSSSKRYEVEKSIRMSMALKEKIDYEDTFVPAPKTIDSLKFTPYCELFAISSVETFGTFIKNTLDHIKKYECDTLLPTVLHLIHICIVNNLDAFSKIFWHEFGSLDTEFCFYHSIGSILYSFLLQENYLQVHGKIREIFKYMVKNVPHVDVDSYLREQVPSFDSDILWSSKTIRNNKDGELERKKNLARMKKEKMLRKLAKQQIQFIDNHNFSASDEEICKESSADSAVAFQPHREDSYEDPCVFCKMPSEDDVFVYFSYQEQNICECRVDFTTERNWDNCMIKSSDDCNADWMKQIFDTNHTTQLTSQASVLRTCGHGSHISCLANHMKAIRTAHNQTTKNIPVAFGFGLLYCPLCNALCNSFLPHFAGLEWHCSEENSNIKSPKSNTCIESSLLSTGIKAAKVFQDLQWESNGSTDNLLDVVSRLLVNTTRNVELGLRPDDGLSMDKVSGQKIRTLKLLYALRNVIKGQSISAHPSLGALPDWDDCLSEKFDCDLLVSGSYLIDQYNSSSAEEDIEKGLAICPPANLHELIKRKLFRDILLISKGLVDGKFCLDSLEKHMQSKKMDGDEFQMEQSCIAMILRELTSLLNPKIAPFTEDQTIFEYVYHLLVGSLTVFLKRLCIMNHVRSGPRANRNCMSASYRPLDFYLSYLNLQPMELTLQRFIDEDFDATLNSIKVNFLDNCPGRIHGIPEHMSLSSAEPFHLTPLPSSLSVFFRSEDDNITHRALKHEIAICLFCGTACRIQKPLALHKYAIGVCTNHVRNVCPVISTYGAFLLIRSNAIYLAYGQRGSFYPAPYLHRHGEPDEDLKYNSPVYLDERRYEHLKSGVILENMIPHIVHRLTENNSDLGGWETM</sequence>
<dbReference type="Pfam" id="PF18995">
    <property type="entry name" value="PRT6_C"/>
    <property type="match status" value="1"/>
</dbReference>
<protein>
    <recommendedName>
        <fullName evidence="9">E3 ubiquitin-protein ligase</fullName>
        <ecNumber evidence="9">2.3.2.27</ecNumber>
    </recommendedName>
</protein>
<comment type="pathway">
    <text evidence="9">Protein modification; protein ubiquitination.</text>
</comment>
<dbReference type="UniPathway" id="UPA00143"/>
<organism evidence="11 12">
    <name type="scientific">Torulaspora globosa</name>
    <dbReference type="NCBI Taxonomy" id="48254"/>
    <lineage>
        <taxon>Eukaryota</taxon>
        <taxon>Fungi</taxon>
        <taxon>Dikarya</taxon>
        <taxon>Ascomycota</taxon>
        <taxon>Saccharomycotina</taxon>
        <taxon>Saccharomycetes</taxon>
        <taxon>Saccharomycetales</taxon>
        <taxon>Saccharomycetaceae</taxon>
        <taxon>Torulaspora</taxon>
    </lineage>
</organism>
<dbReference type="Pfam" id="PF22960">
    <property type="entry name" value="WHD_UBR1"/>
    <property type="match status" value="1"/>
</dbReference>
<evidence type="ECO:0000256" key="8">
    <source>
        <dbReference type="PROSITE-ProRule" id="PRU00508"/>
    </source>
</evidence>
<evidence type="ECO:0000256" key="7">
    <source>
        <dbReference type="ARBA" id="ARBA00046341"/>
    </source>
</evidence>
<evidence type="ECO:0000256" key="6">
    <source>
        <dbReference type="ARBA" id="ARBA00022833"/>
    </source>
</evidence>
<comment type="catalytic activity">
    <reaction evidence="1 9">
        <text>S-ubiquitinyl-[E2 ubiquitin-conjugating enzyme]-L-cysteine + [acceptor protein]-L-lysine = [E2 ubiquitin-conjugating enzyme]-L-cysteine + N(6)-ubiquitinyl-[acceptor protein]-L-lysine.</text>
        <dbReference type="EC" id="2.3.2.27"/>
    </reaction>
</comment>
<gene>
    <name evidence="11" type="ORF">HG537_0E04530</name>
</gene>
<evidence type="ECO:0000256" key="4">
    <source>
        <dbReference type="ARBA" id="ARBA00022771"/>
    </source>
</evidence>
<evidence type="ECO:0000313" key="11">
    <source>
        <dbReference type="EMBL" id="QLQ81098.1"/>
    </source>
</evidence>
<reference evidence="11 12" key="1">
    <citation type="submission" date="2020-06" db="EMBL/GenBank/DDBJ databases">
        <title>The yeast mating-type switching endonuclease HO is a domesticated member of an unorthodox homing genetic element family.</title>
        <authorList>
            <person name="Coughlan A.Y."/>
            <person name="Lombardi L."/>
            <person name="Braun-Galleani S."/>
            <person name="Martos A.R."/>
            <person name="Galeote V."/>
            <person name="Bigey F."/>
            <person name="Dequin S."/>
            <person name="Byrne K.P."/>
            <person name="Wolfe K.H."/>
        </authorList>
    </citation>
    <scope>NUCLEOTIDE SEQUENCE [LARGE SCALE GENOMIC DNA]</scope>
    <source>
        <strain evidence="11 12">CBS2947</strain>
    </source>
</reference>
<dbReference type="CDD" id="cd19670">
    <property type="entry name" value="UBR-box_UBR1_2_3"/>
    <property type="match status" value="1"/>
</dbReference>
<keyword evidence="6 9" id="KW-0862">Zinc</keyword>
<evidence type="ECO:0000259" key="10">
    <source>
        <dbReference type="PROSITE" id="PS51157"/>
    </source>
</evidence>
<evidence type="ECO:0000256" key="1">
    <source>
        <dbReference type="ARBA" id="ARBA00000900"/>
    </source>
</evidence>
<dbReference type="GO" id="GO:0005737">
    <property type="term" value="C:cytoplasm"/>
    <property type="evidence" value="ECO:0007669"/>
    <property type="project" value="TreeGrafter"/>
</dbReference>
<feature type="domain" description="UBR-type" evidence="10">
    <location>
        <begin position="93"/>
        <end position="165"/>
    </location>
</feature>
<dbReference type="InterPro" id="IPR055194">
    <property type="entry name" value="UBR1-like_WH"/>
</dbReference>
<dbReference type="EMBL" id="CP059271">
    <property type="protein sequence ID" value="QLQ81098.1"/>
    <property type="molecule type" value="Genomic_DNA"/>
</dbReference>
<dbReference type="GO" id="GO:0008270">
    <property type="term" value="F:zinc ion binding"/>
    <property type="evidence" value="ECO:0007669"/>
    <property type="project" value="UniProtKB-UniRule"/>
</dbReference>
<dbReference type="InterPro" id="IPR044046">
    <property type="entry name" value="E3_ligase_UBR-like_C"/>
</dbReference>
<evidence type="ECO:0000256" key="9">
    <source>
        <dbReference type="RuleBase" id="RU366018"/>
    </source>
</evidence>